<gene>
    <name evidence="1" type="ORF">SMGD1_2533</name>
</gene>
<accession>H1FZP8</accession>
<reference evidence="1 2" key="1">
    <citation type="journal article" date="2012" name="Proc. Natl. Acad. Sci. U.S.A.">
        <title>Genome and physiology of a model Epsilonproteobacterium responsible for sulfide detoxification in marine oxygen depletion zones.</title>
        <authorList>
            <person name="Grote J."/>
            <person name="Schott T."/>
            <person name="Bruckner C.G."/>
            <person name="Glockner F.O."/>
            <person name="Jost G."/>
            <person name="Teeling H."/>
            <person name="Labrenz M."/>
            <person name="Jurgens K."/>
        </authorList>
    </citation>
    <scope>NUCLEOTIDE SEQUENCE [LARGE SCALE GENOMIC DNA]</scope>
    <source>
        <strain evidence="1 2">GD1</strain>
    </source>
</reference>
<protein>
    <submittedName>
        <fullName evidence="1">Uncharacterized protein</fullName>
    </submittedName>
</protein>
<organism evidence="1 2">
    <name type="scientific">Sulfurimonas gotlandica (strain DSM 19862 / JCM 16533 / GD1)</name>
    <dbReference type="NCBI Taxonomy" id="929558"/>
    <lineage>
        <taxon>Bacteria</taxon>
        <taxon>Pseudomonadati</taxon>
        <taxon>Campylobacterota</taxon>
        <taxon>Epsilonproteobacteria</taxon>
        <taxon>Campylobacterales</taxon>
        <taxon>Sulfurimonadaceae</taxon>
        <taxon>Sulfurimonas</taxon>
    </lineage>
</organism>
<comment type="caution">
    <text evidence="1">The sequence shown here is derived from an EMBL/GenBank/DDBJ whole genome shotgun (WGS) entry which is preliminary data.</text>
</comment>
<name>B6BNI3_SULGG</name>
<sequence>MENENNISSNLPNVISGIDTLYYFYESNDLYDDFFLEILDQLEDSKGRFDKREISYSNKDLKVSINNQVFEFNCKKRSKSDTNADSVRTLMPF</sequence>
<accession>B6BNI3</accession>
<evidence type="ECO:0000313" key="1">
    <source>
        <dbReference type="EMBL" id="EHP31055.1"/>
    </source>
</evidence>
<dbReference type="STRING" id="929558.SMGD1_2533"/>
<dbReference type="PATRIC" id="fig|929558.5.peg.2522"/>
<keyword evidence="2" id="KW-1185">Reference proteome</keyword>
<dbReference type="AlphaFoldDB" id="B6BNI3"/>
<evidence type="ECO:0000313" key="2">
    <source>
        <dbReference type="Proteomes" id="UP000006431"/>
    </source>
</evidence>
<proteinExistence type="predicted"/>
<dbReference type="Proteomes" id="UP000006431">
    <property type="component" value="Unassembled WGS sequence"/>
</dbReference>
<dbReference type="EMBL" id="AFRZ01000001">
    <property type="protein sequence ID" value="EHP31055.1"/>
    <property type="molecule type" value="Genomic_DNA"/>
</dbReference>
<dbReference type="HOGENOM" id="CLU_2398502_0_0_7"/>
<dbReference type="RefSeq" id="WP_008339692.1">
    <property type="nucleotide sequence ID" value="NZ_AFRZ01000001.1"/>
</dbReference>